<dbReference type="AlphaFoldDB" id="A0A162K3N6"/>
<evidence type="ECO:0000256" key="3">
    <source>
        <dbReference type="SAM" id="MobiDB-lite"/>
    </source>
</evidence>
<accession>A0A162K3N6</accession>
<feature type="transmembrane region" description="Helical" evidence="4">
    <location>
        <begin position="89"/>
        <end position="111"/>
    </location>
</feature>
<dbReference type="InterPro" id="IPR020846">
    <property type="entry name" value="MFS_dom"/>
</dbReference>
<feature type="transmembrane region" description="Helical" evidence="4">
    <location>
        <begin position="404"/>
        <end position="424"/>
    </location>
</feature>
<feature type="compositionally biased region" description="Polar residues" evidence="3">
    <location>
        <begin position="1"/>
        <end position="21"/>
    </location>
</feature>
<feature type="transmembrane region" description="Helical" evidence="4">
    <location>
        <begin position="205"/>
        <end position="227"/>
    </location>
</feature>
<dbReference type="InterPro" id="IPR036259">
    <property type="entry name" value="MFS_trans_sf"/>
</dbReference>
<dbReference type="GO" id="GO:0016020">
    <property type="term" value="C:membrane"/>
    <property type="evidence" value="ECO:0007669"/>
    <property type="project" value="UniProtKB-SubCell"/>
</dbReference>
<sequence length="438" mass="46378">MASENPTKQPASDAVTGSSSLVPDDAADVGPSVDSSSLSQPPKEDWRAWMQVLGAFCINLNTWGMMNSYGAFQTYYQLHLLSGHSASDIAWIGSTQAFLLFIVSMAAGALFDAGFAGALLWGGGALVVAGVMLLSAASLYWHVFLTQAVMVGLGFGLLYLVAPAVVSQYFSRRTALAMGASSAGSAIGGVVFPIAFSSLVERLDFGWACRILGFILLVTSVIPALLMRSKEPPNRDRKLFDATALRDVPYLLLNAGLTFGFMGLYIVFYYIELLARDRTHVSDSLARYLLVIINLSSLPGRIIPGYYADQVGSINVQTAVALLSAVLTFCLCAIRSAAGLVVFCVIYGFFSGAFMGLPAAGIVRLSDDKSKIGIRIGMTLGTVGFGVLISNPIAGAIVYPGNDWLGLISWCGALLFASSFCLVASRVSKAGWGLTTVI</sequence>
<feature type="transmembrane region" description="Helical" evidence="4">
    <location>
        <begin position="147"/>
        <end position="166"/>
    </location>
</feature>
<evidence type="ECO:0000259" key="5">
    <source>
        <dbReference type="PROSITE" id="PS50850"/>
    </source>
</evidence>
<dbReference type="PROSITE" id="PS50850">
    <property type="entry name" value="MFS"/>
    <property type="match status" value="1"/>
</dbReference>
<feature type="transmembrane region" description="Helical" evidence="4">
    <location>
        <begin position="48"/>
        <end position="69"/>
    </location>
</feature>
<dbReference type="PANTHER" id="PTHR11360:SF234">
    <property type="entry name" value="MFS-TYPE TRANSPORTER DBAD-RELATED"/>
    <property type="match status" value="1"/>
</dbReference>
<dbReference type="OrthoDB" id="6509908at2759"/>
<feature type="domain" description="Major facilitator superfamily (MFS) profile" evidence="5">
    <location>
        <begin position="47"/>
        <end position="438"/>
    </location>
</feature>
<dbReference type="GO" id="GO:0022857">
    <property type="term" value="F:transmembrane transporter activity"/>
    <property type="evidence" value="ECO:0007669"/>
    <property type="project" value="InterPro"/>
</dbReference>
<comment type="subcellular location">
    <subcellularLocation>
        <location evidence="1">Membrane</location>
        <topology evidence="1">Multi-pass membrane protein</topology>
    </subcellularLocation>
</comment>
<feature type="transmembrane region" description="Helical" evidence="4">
    <location>
        <begin position="118"/>
        <end position="141"/>
    </location>
</feature>
<feature type="transmembrane region" description="Helical" evidence="4">
    <location>
        <begin position="248"/>
        <end position="268"/>
    </location>
</feature>
<dbReference type="RefSeq" id="XP_018699987.1">
    <property type="nucleotide sequence ID" value="XM_018852779.1"/>
</dbReference>
<comment type="caution">
    <text evidence="6">The sequence shown here is derived from an EMBL/GenBank/DDBJ whole genome shotgun (WGS) entry which is preliminary data.</text>
</comment>
<evidence type="ECO:0000313" key="7">
    <source>
        <dbReference type="Proteomes" id="UP000076744"/>
    </source>
</evidence>
<reference evidence="6 7" key="1">
    <citation type="journal article" date="2016" name="Genome Biol. Evol.">
        <title>Divergent and convergent evolution of fungal pathogenicity.</title>
        <authorList>
            <person name="Shang Y."/>
            <person name="Xiao G."/>
            <person name="Zheng P."/>
            <person name="Cen K."/>
            <person name="Zhan S."/>
            <person name="Wang C."/>
        </authorList>
    </citation>
    <scope>NUCLEOTIDE SEQUENCE [LARGE SCALE GENOMIC DNA]</scope>
    <source>
        <strain evidence="6 7">ARSEF 2679</strain>
    </source>
</reference>
<feature type="transmembrane region" description="Helical" evidence="4">
    <location>
        <begin position="372"/>
        <end position="398"/>
    </location>
</feature>
<protein>
    <submittedName>
        <fullName evidence="6">Major facilitator superfamily domain, general substrate transporter</fullName>
    </submittedName>
</protein>
<name>A0A162K3N6_CORFA</name>
<feature type="region of interest" description="Disordered" evidence="3">
    <location>
        <begin position="1"/>
        <end position="42"/>
    </location>
</feature>
<dbReference type="Pfam" id="PF07690">
    <property type="entry name" value="MFS_1"/>
    <property type="match status" value="1"/>
</dbReference>
<evidence type="ECO:0000256" key="4">
    <source>
        <dbReference type="SAM" id="Phobius"/>
    </source>
</evidence>
<proteinExistence type="inferred from homology"/>
<dbReference type="Proteomes" id="UP000076744">
    <property type="component" value="Unassembled WGS sequence"/>
</dbReference>
<dbReference type="GeneID" id="30025468"/>
<evidence type="ECO:0000256" key="2">
    <source>
        <dbReference type="ARBA" id="ARBA00006727"/>
    </source>
</evidence>
<keyword evidence="4" id="KW-0812">Transmembrane</keyword>
<gene>
    <name evidence="6" type="ORF">ISF_09176</name>
</gene>
<feature type="transmembrane region" description="Helical" evidence="4">
    <location>
        <begin position="314"/>
        <end position="334"/>
    </location>
</feature>
<keyword evidence="4" id="KW-1133">Transmembrane helix</keyword>
<comment type="similarity">
    <text evidence="2">Belongs to the major facilitator superfamily. Monocarboxylate porter (TC 2.A.1.13) family.</text>
</comment>
<keyword evidence="4" id="KW-0472">Membrane</keyword>
<dbReference type="SUPFAM" id="SSF103473">
    <property type="entry name" value="MFS general substrate transporter"/>
    <property type="match status" value="1"/>
</dbReference>
<dbReference type="PANTHER" id="PTHR11360">
    <property type="entry name" value="MONOCARBOXYLATE TRANSPORTER"/>
    <property type="match status" value="1"/>
</dbReference>
<dbReference type="EMBL" id="AZHB01000043">
    <property type="protein sequence ID" value="OAA52898.1"/>
    <property type="molecule type" value="Genomic_DNA"/>
</dbReference>
<keyword evidence="7" id="KW-1185">Reference proteome</keyword>
<evidence type="ECO:0000256" key="1">
    <source>
        <dbReference type="ARBA" id="ARBA00004141"/>
    </source>
</evidence>
<dbReference type="InterPro" id="IPR050327">
    <property type="entry name" value="Proton-linked_MCT"/>
</dbReference>
<dbReference type="InterPro" id="IPR011701">
    <property type="entry name" value="MFS"/>
</dbReference>
<organism evidence="6 7">
    <name type="scientific">Cordyceps fumosorosea (strain ARSEF 2679)</name>
    <name type="common">Isaria fumosorosea</name>
    <dbReference type="NCBI Taxonomy" id="1081104"/>
    <lineage>
        <taxon>Eukaryota</taxon>
        <taxon>Fungi</taxon>
        <taxon>Dikarya</taxon>
        <taxon>Ascomycota</taxon>
        <taxon>Pezizomycotina</taxon>
        <taxon>Sordariomycetes</taxon>
        <taxon>Hypocreomycetidae</taxon>
        <taxon>Hypocreales</taxon>
        <taxon>Cordycipitaceae</taxon>
        <taxon>Cordyceps</taxon>
    </lineage>
</organism>
<feature type="transmembrane region" description="Helical" evidence="4">
    <location>
        <begin position="178"/>
        <end position="199"/>
    </location>
</feature>
<dbReference type="Gene3D" id="1.20.1250.20">
    <property type="entry name" value="MFS general substrate transporter like domains"/>
    <property type="match status" value="2"/>
</dbReference>
<evidence type="ECO:0000313" key="6">
    <source>
        <dbReference type="EMBL" id="OAA52898.1"/>
    </source>
</evidence>
<feature type="transmembrane region" description="Helical" evidence="4">
    <location>
        <begin position="340"/>
        <end position="360"/>
    </location>
</feature>